<dbReference type="AlphaFoldDB" id="M1PLC2"/>
<dbReference type="KEGG" id="dsf:UWK_00696"/>
<dbReference type="SUPFAM" id="SSF63817">
    <property type="entry name" value="Sortase"/>
    <property type="match status" value="1"/>
</dbReference>
<dbReference type="RefSeq" id="WP_015402972.1">
    <property type="nucleotide sequence ID" value="NC_020304.1"/>
</dbReference>
<reference evidence="3" key="1">
    <citation type="journal article" date="2013" name="Stand. Genomic Sci.">
        <title>Complete genome sequence of Desulfocapsa sulfexigens, a marine deltaproteobacterium specialized in disproportionating inorganic sulfur compounds.</title>
        <authorList>
            <person name="Finster K.W."/>
            <person name="Kjeldsen K.U."/>
            <person name="Kube M."/>
            <person name="Reinhardt R."/>
            <person name="Mussmann M."/>
            <person name="Amann R."/>
            <person name="Schreiber L."/>
        </authorList>
    </citation>
    <scope>NUCLEOTIDE SEQUENCE [LARGE SCALE GENOMIC DNA]</scope>
    <source>
        <strain evidence="3">DSM 10523 / SB164P1</strain>
    </source>
</reference>
<dbReference type="InterPro" id="IPR041999">
    <property type="entry name" value="Sortase_D_1"/>
</dbReference>
<gene>
    <name evidence="2" type="ordered locus">UWK_00696</name>
</gene>
<sequence length="189" mass="21094">MKTGLLRIIVFVLLAGGSFLLADGCWIRTKAVLAQILLQHAWEQTLASGEQTKPWPWADTWPVARLQVERLGVDLIVLEGESGEVLAFGPGHLPGSSDPGSNGHCILAGHRDTNFQFLQDLRKDDIVTIQPVIGGLQKYRVMENVIHKAEDLYFQESDASSLTLLTCYPFDTLRSNTPFRYLVFAEREV</sequence>
<evidence type="ECO:0000313" key="3">
    <source>
        <dbReference type="Proteomes" id="UP000011721"/>
    </source>
</evidence>
<evidence type="ECO:0000256" key="1">
    <source>
        <dbReference type="ARBA" id="ARBA00022801"/>
    </source>
</evidence>
<dbReference type="CDD" id="cd05828">
    <property type="entry name" value="Sortase_D_1"/>
    <property type="match status" value="1"/>
</dbReference>
<keyword evidence="3" id="KW-1185">Reference proteome</keyword>
<accession>M1PLC2</accession>
<dbReference type="Pfam" id="PF04203">
    <property type="entry name" value="Sortase"/>
    <property type="match status" value="1"/>
</dbReference>
<dbReference type="InterPro" id="IPR005754">
    <property type="entry name" value="Sortase"/>
</dbReference>
<organism evidence="2 3">
    <name type="scientific">Desulfocapsa sulfexigens (strain DSM 10523 / SB164P1)</name>
    <dbReference type="NCBI Taxonomy" id="1167006"/>
    <lineage>
        <taxon>Bacteria</taxon>
        <taxon>Pseudomonadati</taxon>
        <taxon>Thermodesulfobacteriota</taxon>
        <taxon>Desulfobulbia</taxon>
        <taxon>Desulfobulbales</taxon>
        <taxon>Desulfocapsaceae</taxon>
        <taxon>Desulfocapsa</taxon>
    </lineage>
</organism>
<proteinExistence type="predicted"/>
<dbReference type="HOGENOM" id="CLU_045680_6_0_7"/>
<keyword evidence="1" id="KW-0378">Hydrolase</keyword>
<dbReference type="NCBIfam" id="TIGR03784">
    <property type="entry name" value="marine_sortase"/>
    <property type="match status" value="1"/>
</dbReference>
<dbReference type="EMBL" id="CP003985">
    <property type="protein sequence ID" value="AGF77276.1"/>
    <property type="molecule type" value="Genomic_DNA"/>
</dbReference>
<dbReference type="InterPro" id="IPR022445">
    <property type="entry name" value="Sortase_proteobact_type"/>
</dbReference>
<protein>
    <submittedName>
        <fullName evidence="2">Sortase, marine proteobacterial type</fullName>
    </submittedName>
</protein>
<evidence type="ECO:0000313" key="2">
    <source>
        <dbReference type="EMBL" id="AGF77276.1"/>
    </source>
</evidence>
<dbReference type="NCBIfam" id="TIGR01076">
    <property type="entry name" value="sortase_fam"/>
    <property type="match status" value="1"/>
</dbReference>
<dbReference type="STRING" id="1167006.UWK_00696"/>
<name>M1PLC2_DESSD</name>
<dbReference type="Proteomes" id="UP000011721">
    <property type="component" value="Chromosome"/>
</dbReference>
<dbReference type="eggNOG" id="COG3764">
    <property type="taxonomic scope" value="Bacteria"/>
</dbReference>
<dbReference type="PATRIC" id="fig|1167006.5.peg.792"/>
<dbReference type="OrthoDB" id="9790661at2"/>
<dbReference type="Gene3D" id="2.40.260.10">
    <property type="entry name" value="Sortase"/>
    <property type="match status" value="1"/>
</dbReference>
<dbReference type="InterPro" id="IPR023365">
    <property type="entry name" value="Sortase_dom-sf"/>
</dbReference>
<dbReference type="GO" id="GO:0016787">
    <property type="term" value="F:hydrolase activity"/>
    <property type="evidence" value="ECO:0007669"/>
    <property type="project" value="UniProtKB-KW"/>
</dbReference>